<evidence type="ECO:0000313" key="4">
    <source>
        <dbReference type="EMBL" id="CAD8823806.1"/>
    </source>
</evidence>
<reference evidence="4" key="1">
    <citation type="submission" date="2021-01" db="EMBL/GenBank/DDBJ databases">
        <authorList>
            <person name="Corre E."/>
            <person name="Pelletier E."/>
            <person name="Niang G."/>
            <person name="Scheremetjew M."/>
            <person name="Finn R."/>
            <person name="Kale V."/>
            <person name="Holt S."/>
            <person name="Cochrane G."/>
            <person name="Meng A."/>
            <person name="Brown T."/>
            <person name="Cohen L."/>
        </authorList>
    </citation>
    <scope>NUCLEOTIDE SEQUENCE</scope>
    <source>
        <strain evidence="4">CCMP3278</strain>
    </source>
</reference>
<name>A0A7S1ETX9_9RHOD</name>
<sequence length="429" mass="49209">MLLDRTRFVGDRKGVRPLLLKSSTIILSILTVSALIAFRPAIKNGHFLAPQNDLKSVSGRAIDPDVHRVGVDSWNGTRTEYNAETKRVENRDEIDKTAEDSIAHNFLESDDHTEAVIERHAYLVLHTPSQSGEQSESVVQRPAPIVGSDSLSRAQSVALVSLHGEAPWNRDKNISDRLILSKLWYCSIHGYTYLSDPEMELGASDLLPWQKWMRGEEGRYRKLRALHYFMDRPQLSTAEWFLWIDGDVIIADNSIRAENRVRELLDLYQRTSQNTVDQLLSIVGSDGNGLNNGVWFLRNNAEMKIILERIWKTPVFTQKSWADQKALITYMGENTKFRSRIFVVPLLQTNRLIQSGMYDPSKYKPGDWLVHMVDCTRRNRFKLITLFDEQILASGASLDNLQQQFRQYLIPEATMPPNHPRPRDYIGCD</sequence>
<dbReference type="EMBL" id="HBFP01011353">
    <property type="protein sequence ID" value="CAD8823806.1"/>
    <property type="molecule type" value="Transcribed_RNA"/>
</dbReference>
<dbReference type="Gene3D" id="3.90.550.10">
    <property type="entry name" value="Spore Coat Polysaccharide Biosynthesis Protein SpsA, Chain A"/>
    <property type="match status" value="1"/>
</dbReference>
<evidence type="ECO:0000256" key="1">
    <source>
        <dbReference type="ARBA" id="ARBA00005664"/>
    </source>
</evidence>
<gene>
    <name evidence="4" type="ORF">TOLI1172_LOCUS8204</name>
</gene>
<keyword evidence="3" id="KW-0808">Transferase</keyword>
<comment type="similarity">
    <text evidence="1">Belongs to the glycosyltransferase 34 family.</text>
</comment>
<keyword evidence="2" id="KW-0328">Glycosyltransferase</keyword>
<dbReference type="InterPro" id="IPR029044">
    <property type="entry name" value="Nucleotide-diphossugar_trans"/>
</dbReference>
<dbReference type="InterPro" id="IPR008630">
    <property type="entry name" value="Glyco_trans_34"/>
</dbReference>
<evidence type="ECO:0000256" key="3">
    <source>
        <dbReference type="ARBA" id="ARBA00022679"/>
    </source>
</evidence>
<dbReference type="AlphaFoldDB" id="A0A7S1ETX9"/>
<protein>
    <submittedName>
        <fullName evidence="4">Uncharacterized protein</fullName>
    </submittedName>
</protein>
<dbReference type="PANTHER" id="PTHR31306:SF4">
    <property type="entry name" value="ALPHA-1,2-GALACTOSYLTRANSFERASE"/>
    <property type="match status" value="1"/>
</dbReference>
<dbReference type="GO" id="GO:0000139">
    <property type="term" value="C:Golgi membrane"/>
    <property type="evidence" value="ECO:0007669"/>
    <property type="project" value="TreeGrafter"/>
</dbReference>
<dbReference type="GO" id="GO:0016757">
    <property type="term" value="F:glycosyltransferase activity"/>
    <property type="evidence" value="ECO:0007669"/>
    <property type="project" value="UniProtKB-KW"/>
</dbReference>
<dbReference type="Pfam" id="PF05637">
    <property type="entry name" value="Glyco_transf_34"/>
    <property type="match status" value="1"/>
</dbReference>
<organism evidence="4">
    <name type="scientific">Timspurckia oligopyrenoides</name>
    <dbReference type="NCBI Taxonomy" id="708627"/>
    <lineage>
        <taxon>Eukaryota</taxon>
        <taxon>Rhodophyta</taxon>
        <taxon>Bangiophyceae</taxon>
        <taxon>Porphyridiales</taxon>
        <taxon>Porphyridiaceae</taxon>
        <taxon>Timspurckia</taxon>
    </lineage>
</organism>
<dbReference type="PANTHER" id="PTHR31306">
    <property type="entry name" value="ALPHA-1,6-MANNOSYLTRANSFERASE MNN11-RELATED"/>
    <property type="match status" value="1"/>
</dbReference>
<evidence type="ECO:0000256" key="2">
    <source>
        <dbReference type="ARBA" id="ARBA00022676"/>
    </source>
</evidence>
<dbReference type="GO" id="GO:0006487">
    <property type="term" value="P:protein N-linked glycosylation"/>
    <property type="evidence" value="ECO:0007669"/>
    <property type="project" value="TreeGrafter"/>
</dbReference>
<accession>A0A7S1ETX9</accession>
<proteinExistence type="inferred from homology"/>